<evidence type="ECO:0000313" key="9">
    <source>
        <dbReference type="Proteomes" id="UP000626092"/>
    </source>
</evidence>
<protein>
    <recommendedName>
        <fullName evidence="7">Large ribosomal subunit protein uL2 C-terminal domain-containing protein</fullName>
    </recommendedName>
</protein>
<comment type="caution">
    <text evidence="8">The sequence shown here is derived from an EMBL/GenBank/DDBJ whole genome shotgun (WGS) entry which is preliminary data.</text>
</comment>
<dbReference type="OrthoDB" id="10267824at2759"/>
<dbReference type="SUPFAM" id="SSF50104">
    <property type="entry name" value="Translation proteins SH3-like domain"/>
    <property type="match status" value="1"/>
</dbReference>
<dbReference type="GO" id="GO:0032543">
    <property type="term" value="P:mitochondrial translation"/>
    <property type="evidence" value="ECO:0007669"/>
    <property type="project" value="TreeGrafter"/>
</dbReference>
<dbReference type="PANTHER" id="PTHR13691">
    <property type="entry name" value="RIBOSOMAL PROTEIN L2"/>
    <property type="match status" value="1"/>
</dbReference>
<evidence type="ECO:0000256" key="3">
    <source>
        <dbReference type="ARBA" id="ARBA00022980"/>
    </source>
</evidence>
<dbReference type="Pfam" id="PF03947">
    <property type="entry name" value="Ribosomal_L2_C"/>
    <property type="match status" value="1"/>
</dbReference>
<evidence type="ECO:0000256" key="2">
    <source>
        <dbReference type="ARBA" id="ARBA00005636"/>
    </source>
</evidence>
<feature type="compositionally biased region" description="Basic and acidic residues" evidence="6">
    <location>
        <begin position="136"/>
        <end position="146"/>
    </location>
</feature>
<dbReference type="GO" id="GO:0003723">
    <property type="term" value="F:RNA binding"/>
    <property type="evidence" value="ECO:0007669"/>
    <property type="project" value="TreeGrafter"/>
</dbReference>
<dbReference type="Gene3D" id="2.30.30.30">
    <property type="match status" value="1"/>
</dbReference>
<feature type="domain" description="Large ribosomal subunit protein uL2 C-terminal" evidence="7">
    <location>
        <begin position="29"/>
        <end position="163"/>
    </location>
</feature>
<keyword evidence="4" id="KW-0496">Mitochondrion</keyword>
<dbReference type="SMART" id="SM01382">
    <property type="entry name" value="Ribosomal_L2_C"/>
    <property type="match status" value="1"/>
</dbReference>
<name>A0A834LDU9_RHOSS</name>
<dbReference type="GO" id="GO:0005762">
    <property type="term" value="C:mitochondrial large ribosomal subunit"/>
    <property type="evidence" value="ECO:0007669"/>
    <property type="project" value="TreeGrafter"/>
</dbReference>
<keyword evidence="9" id="KW-1185">Reference proteome</keyword>
<organism evidence="8 9">
    <name type="scientific">Rhododendron simsii</name>
    <name type="common">Sims's rhododendron</name>
    <dbReference type="NCBI Taxonomy" id="118357"/>
    <lineage>
        <taxon>Eukaryota</taxon>
        <taxon>Viridiplantae</taxon>
        <taxon>Streptophyta</taxon>
        <taxon>Embryophyta</taxon>
        <taxon>Tracheophyta</taxon>
        <taxon>Spermatophyta</taxon>
        <taxon>Magnoliopsida</taxon>
        <taxon>eudicotyledons</taxon>
        <taxon>Gunneridae</taxon>
        <taxon>Pentapetalae</taxon>
        <taxon>asterids</taxon>
        <taxon>Ericales</taxon>
        <taxon>Ericaceae</taxon>
        <taxon>Ericoideae</taxon>
        <taxon>Rhodoreae</taxon>
        <taxon>Rhododendron</taxon>
    </lineage>
</organism>
<feature type="compositionally biased region" description="Low complexity" evidence="6">
    <location>
        <begin position="178"/>
        <end position="197"/>
    </location>
</feature>
<dbReference type="PROSITE" id="PS00467">
    <property type="entry name" value="RIBOSOMAL_L2"/>
    <property type="match status" value="1"/>
</dbReference>
<feature type="region of interest" description="Disordered" evidence="6">
    <location>
        <begin position="102"/>
        <end position="210"/>
    </location>
</feature>
<evidence type="ECO:0000259" key="7">
    <source>
        <dbReference type="SMART" id="SM01382"/>
    </source>
</evidence>
<dbReference type="AlphaFoldDB" id="A0A834LDU9"/>
<evidence type="ECO:0000256" key="4">
    <source>
        <dbReference type="ARBA" id="ARBA00023128"/>
    </source>
</evidence>
<dbReference type="GO" id="GO:0003735">
    <property type="term" value="F:structural constituent of ribosome"/>
    <property type="evidence" value="ECO:0007669"/>
    <property type="project" value="InterPro"/>
</dbReference>
<evidence type="ECO:0000256" key="6">
    <source>
        <dbReference type="SAM" id="MobiDB-lite"/>
    </source>
</evidence>
<dbReference type="InterPro" id="IPR022671">
    <property type="entry name" value="Ribosomal_uL2_CS"/>
</dbReference>
<dbReference type="Proteomes" id="UP000626092">
    <property type="component" value="Unassembled WGS sequence"/>
</dbReference>
<feature type="compositionally biased region" description="Basic and acidic residues" evidence="6">
    <location>
        <begin position="165"/>
        <end position="177"/>
    </location>
</feature>
<reference evidence="8" key="1">
    <citation type="submission" date="2019-11" db="EMBL/GenBank/DDBJ databases">
        <authorList>
            <person name="Liu Y."/>
            <person name="Hou J."/>
            <person name="Li T.-Q."/>
            <person name="Guan C.-H."/>
            <person name="Wu X."/>
            <person name="Wu H.-Z."/>
            <person name="Ling F."/>
            <person name="Zhang R."/>
            <person name="Shi X.-G."/>
            <person name="Ren J.-P."/>
            <person name="Chen E.-F."/>
            <person name="Sun J.-M."/>
        </authorList>
    </citation>
    <scope>NUCLEOTIDE SEQUENCE</scope>
    <source>
        <strain evidence="8">Adult_tree_wgs_1</strain>
        <tissue evidence="8">Leaves</tissue>
    </source>
</reference>
<feature type="compositionally biased region" description="Basic residues" evidence="6">
    <location>
        <begin position="108"/>
        <end position="126"/>
    </location>
</feature>
<gene>
    <name evidence="8" type="ORF">RHSIM_Rhsim09G0005400</name>
</gene>
<dbReference type="FunFam" id="4.10.950.10:FF:000001">
    <property type="entry name" value="50S ribosomal protein L2"/>
    <property type="match status" value="1"/>
</dbReference>
<dbReference type="EMBL" id="WJXA01000009">
    <property type="protein sequence ID" value="KAF7131657.1"/>
    <property type="molecule type" value="Genomic_DNA"/>
</dbReference>
<comment type="subcellular location">
    <subcellularLocation>
        <location evidence="1">Mitochondrion</location>
    </subcellularLocation>
</comment>
<keyword evidence="5" id="KW-0687">Ribonucleoprotein</keyword>
<dbReference type="Gene3D" id="4.10.950.10">
    <property type="entry name" value="Ribosomal protein L2, domain 3"/>
    <property type="match status" value="1"/>
</dbReference>
<sequence>MLLTDAFDSLSQSTTPAEAYQIFKLDPSSHIGSCMPLSMMRIGTFIHNIEMNPGQGGKLVRAAGTSAKILKEPKANRHVLIRLPSGKEKLIDTRCRATVGTVSNPGHGAKKLRKAGQSRWLGRRPVVRGVAMNPVDHPHGGGEGRSKSSGSHGKGSRTPWGKPTKGVEESDTSEDKPSSSSSLSKAKSQSSSAVSCSTPAGPRLPPAKLSVSKAQKAKKLWSAYKKLSCEGFSDDQIKRALSALKCGTWRIVLQHKFLNIDHARRCCWDHINLKKGLKSFGGFMDSSAKIEEEMPELNVRIKGRLDDNTLDSCQPSQTDWYGDIWNIRKRMNLKLGKRTQNASICLRRQDTENRHNEFSYDFVLWEMKFKIGGSGVLVSPLTYISDEEPPRWHELLSERGM</sequence>
<evidence type="ECO:0000313" key="8">
    <source>
        <dbReference type="EMBL" id="KAF7131657.1"/>
    </source>
</evidence>
<proteinExistence type="inferred from homology"/>
<evidence type="ECO:0000256" key="5">
    <source>
        <dbReference type="ARBA" id="ARBA00023274"/>
    </source>
</evidence>
<dbReference type="InterPro" id="IPR022669">
    <property type="entry name" value="Ribosomal_uL2_C"/>
</dbReference>
<keyword evidence="3" id="KW-0689">Ribosomal protein</keyword>
<dbReference type="PANTHER" id="PTHR13691:SF72">
    <property type="entry name" value="EXPRESSED PROTEIN"/>
    <property type="match status" value="1"/>
</dbReference>
<evidence type="ECO:0000256" key="1">
    <source>
        <dbReference type="ARBA" id="ARBA00004173"/>
    </source>
</evidence>
<dbReference type="InterPro" id="IPR014722">
    <property type="entry name" value="Rib_uL2_dom2"/>
</dbReference>
<dbReference type="InterPro" id="IPR008991">
    <property type="entry name" value="Translation_prot_SH3-like_sf"/>
</dbReference>
<dbReference type="InterPro" id="IPR002171">
    <property type="entry name" value="Ribosomal_uL2"/>
</dbReference>
<dbReference type="InterPro" id="IPR014726">
    <property type="entry name" value="Ribosomal_uL2_dom3"/>
</dbReference>
<dbReference type="FunFam" id="2.30.30.30:FF:000047">
    <property type="entry name" value="60S ribosomal protein L2, mitochondrial"/>
    <property type="match status" value="1"/>
</dbReference>
<comment type="similarity">
    <text evidence="2">Belongs to the universal ribosomal protein uL2 family.</text>
</comment>
<accession>A0A834LDU9</accession>